<dbReference type="Proteomes" id="UP000194948">
    <property type="component" value="Chromosome"/>
</dbReference>
<evidence type="ECO:0000313" key="2">
    <source>
        <dbReference type="EMBL" id="WYK00189.1"/>
    </source>
</evidence>
<dbReference type="RefSeq" id="WP_086313749.1">
    <property type="nucleotide sequence ID" value="NZ_CP147244.1"/>
</dbReference>
<evidence type="ECO:0000313" key="3">
    <source>
        <dbReference type="Proteomes" id="UP000194948"/>
    </source>
</evidence>
<keyword evidence="1" id="KW-1133">Transmembrane helix</keyword>
<feature type="transmembrane region" description="Helical" evidence="1">
    <location>
        <begin position="222"/>
        <end position="247"/>
    </location>
</feature>
<feature type="transmembrane region" description="Helical" evidence="1">
    <location>
        <begin position="302"/>
        <end position="319"/>
    </location>
</feature>
<dbReference type="EMBL" id="CP147244">
    <property type="protein sequence ID" value="WYK00189.1"/>
    <property type="molecule type" value="Genomic_DNA"/>
</dbReference>
<protein>
    <recommendedName>
        <fullName evidence="4">ABC transporter permease</fullName>
    </recommendedName>
</protein>
<keyword evidence="1" id="KW-0812">Transmembrane</keyword>
<feature type="transmembrane region" description="Helical" evidence="1">
    <location>
        <begin position="355"/>
        <end position="373"/>
    </location>
</feature>
<feature type="transmembrane region" description="Helical" evidence="1">
    <location>
        <begin position="273"/>
        <end position="295"/>
    </location>
</feature>
<reference evidence="3" key="1">
    <citation type="submission" date="2017-05" db="EMBL/GenBank/DDBJ databases">
        <title>The Genome Sequence of EEnterococcus faecalis 9F2_4866.</title>
        <authorList>
            <consortium name="The Broad Institute Genomics Platform"/>
            <consortium name="The Broad Institute Genomic Center for Infectious Diseases"/>
            <person name="Earl A."/>
            <person name="Manson A."/>
            <person name="Schwartman J."/>
            <person name="Gilmore M."/>
            <person name="Abouelleil A."/>
            <person name="Cao P."/>
            <person name="Chapman S."/>
            <person name="Cusick C."/>
            <person name="Shea T."/>
            <person name="Young S."/>
            <person name="Neafsey D."/>
            <person name="Nusbaum C."/>
            <person name="Birren B."/>
        </authorList>
    </citation>
    <scope>NUCLEOTIDE SEQUENCE [LARGE SCALE GENOMIC DNA]</scope>
    <source>
        <strain evidence="3">7F3_DIV0205</strain>
    </source>
</reference>
<keyword evidence="3" id="KW-1185">Reference proteome</keyword>
<evidence type="ECO:0000256" key="1">
    <source>
        <dbReference type="SAM" id="Phobius"/>
    </source>
</evidence>
<keyword evidence="1" id="KW-0472">Membrane</keyword>
<dbReference type="PANTHER" id="PTHR43471">
    <property type="entry name" value="ABC TRANSPORTER PERMEASE"/>
    <property type="match status" value="1"/>
</dbReference>
<organism evidence="2 3">
    <name type="scientific">Candidatus Enterococcus palustris</name>
    <dbReference type="NCBI Taxonomy" id="1834189"/>
    <lineage>
        <taxon>Bacteria</taxon>
        <taxon>Bacillati</taxon>
        <taxon>Bacillota</taxon>
        <taxon>Bacilli</taxon>
        <taxon>Lactobacillales</taxon>
        <taxon>Enterococcaceae</taxon>
        <taxon>Enterococcus</taxon>
    </lineage>
</organism>
<accession>A0AAQ3Y6V4</accession>
<reference evidence="2 3" key="2">
    <citation type="submission" date="2024-03" db="EMBL/GenBank/DDBJ databases">
        <title>The Genome Sequence of Enterococcus sp. DIV0205d.</title>
        <authorList>
            <consortium name="The Broad Institute Genomics Platform"/>
            <consortium name="The Broad Institute Microbial Omics Core"/>
            <consortium name="The Broad Institute Genomic Center for Infectious Diseases"/>
            <person name="Earl A."/>
            <person name="Manson A."/>
            <person name="Gilmore M."/>
            <person name="Schwartman J."/>
            <person name="Shea T."/>
            <person name="Abouelleil A."/>
            <person name="Cao P."/>
            <person name="Chapman S."/>
            <person name="Cusick C."/>
            <person name="Young S."/>
            <person name="Neafsey D."/>
            <person name="Nusbaum C."/>
            <person name="Birren B."/>
        </authorList>
    </citation>
    <scope>NUCLEOTIDE SEQUENCE [LARGE SCALE GENOMIC DNA]</scope>
    <source>
        <strain evidence="2 3">7F3_DIV0205</strain>
    </source>
</reference>
<feature type="transmembrane region" description="Helical" evidence="1">
    <location>
        <begin position="178"/>
        <end position="196"/>
    </location>
</feature>
<proteinExistence type="predicted"/>
<feature type="transmembrane region" description="Helical" evidence="1">
    <location>
        <begin position="15"/>
        <end position="34"/>
    </location>
</feature>
<gene>
    <name evidence="2" type="ORF">A5821_001283</name>
</gene>
<evidence type="ECO:0008006" key="4">
    <source>
        <dbReference type="Google" id="ProtNLM"/>
    </source>
</evidence>
<sequence length="382" mass="44675">MNFEWKKWIKNPKNIILIGLAILSIFVSLMNLYYKNLGEDQAVFNHLKELNDEIDPPQGYTGPKENYKLLLLLDENGEFPSNKEQALQKILIDIIYLLEDEHTAQLEKKWIEKNKIQTERLTLQQKYLDLGGEPWRNETNIAEQLARNRWLLDRKIPISNLEIGQQGFYFVYYLLNHWMNFFIVIMIGLCFFDFLTSEYERKNYLFMAAQPINTKRFFQRKYVMAVSIFVGGLLVLLALGFIVASLIHGTGSLMYPIAVYQGATFKLIPLWNFLIKTISLQLLFITCAISFLLLLSKWLKNALEVLGLFLVILFIPIVLEKLIPKIHAISLILPFFYMDTNTKIVEITGSFSSSYAIQLVVLISWNLILTLIWKLNWREKKR</sequence>
<name>A0AAQ3Y6V4_9ENTE</name>
<dbReference type="AlphaFoldDB" id="A0AAQ3Y6V4"/>